<dbReference type="PRINTS" id="PR00445">
    <property type="entry name" value="HUPFHYPC"/>
</dbReference>
<sequence>MCIAFPGKILSIDENNFAVIDISGTKREACLDLVDEPVAVGDYVICHAGYAIHRIDEEVARENLAFLKELIKHEIY</sequence>
<dbReference type="EMBL" id="FOBS01000016">
    <property type="protein sequence ID" value="SEM45331.1"/>
    <property type="molecule type" value="Genomic_DNA"/>
</dbReference>
<dbReference type="FunFam" id="2.30.30.140:FF:000022">
    <property type="entry name" value="Hydrogenase assembly chaperone HybG"/>
    <property type="match status" value="1"/>
</dbReference>
<dbReference type="RefSeq" id="WP_093883795.1">
    <property type="nucleotide sequence ID" value="NZ_FOBS01000016.1"/>
</dbReference>
<dbReference type="Gene3D" id="2.30.30.140">
    <property type="match status" value="1"/>
</dbReference>
<dbReference type="PANTHER" id="PTHR35177:SF2">
    <property type="entry name" value="HYDROGENASE MATURATION FACTOR HYBG"/>
    <property type="match status" value="1"/>
</dbReference>
<evidence type="ECO:0000313" key="2">
    <source>
        <dbReference type="EMBL" id="SEM45331.1"/>
    </source>
</evidence>
<protein>
    <submittedName>
        <fullName evidence="2">Hydrogenase maturation protein HypC</fullName>
    </submittedName>
</protein>
<reference evidence="2 3" key="1">
    <citation type="submission" date="2016-10" db="EMBL/GenBank/DDBJ databases">
        <authorList>
            <person name="de Groot N.N."/>
        </authorList>
    </citation>
    <scope>NUCLEOTIDE SEQUENCE [LARGE SCALE GENOMIC DNA]</scope>
    <source>
        <strain evidence="2 3">DSM 8423</strain>
    </source>
</reference>
<dbReference type="Proteomes" id="UP000198744">
    <property type="component" value="Unassembled WGS sequence"/>
</dbReference>
<dbReference type="NCBIfam" id="TIGR00074">
    <property type="entry name" value="hypC_hupF"/>
    <property type="match status" value="1"/>
</dbReference>
<evidence type="ECO:0000313" key="3">
    <source>
        <dbReference type="Proteomes" id="UP000198744"/>
    </source>
</evidence>
<evidence type="ECO:0000256" key="1">
    <source>
        <dbReference type="ARBA" id="ARBA00006018"/>
    </source>
</evidence>
<dbReference type="Pfam" id="PF01455">
    <property type="entry name" value="HupF_HypC"/>
    <property type="match status" value="1"/>
</dbReference>
<dbReference type="GO" id="GO:0005506">
    <property type="term" value="F:iron ion binding"/>
    <property type="evidence" value="ECO:0007669"/>
    <property type="project" value="TreeGrafter"/>
</dbReference>
<name>A0A1H7YHF3_9BACT</name>
<keyword evidence="3" id="KW-1185">Reference proteome</keyword>
<proteinExistence type="inferred from homology"/>
<organism evidence="2 3">
    <name type="scientific">Syntrophus gentianae</name>
    <dbReference type="NCBI Taxonomy" id="43775"/>
    <lineage>
        <taxon>Bacteria</taxon>
        <taxon>Pseudomonadati</taxon>
        <taxon>Thermodesulfobacteriota</taxon>
        <taxon>Syntrophia</taxon>
        <taxon>Syntrophales</taxon>
        <taxon>Syntrophaceae</taxon>
        <taxon>Syntrophus</taxon>
    </lineage>
</organism>
<dbReference type="SUPFAM" id="SSF159127">
    <property type="entry name" value="HupF/HypC-like"/>
    <property type="match status" value="1"/>
</dbReference>
<accession>A0A1H7YHF3</accession>
<dbReference type="GO" id="GO:1902670">
    <property type="term" value="F:carbon dioxide binding"/>
    <property type="evidence" value="ECO:0007669"/>
    <property type="project" value="TreeGrafter"/>
</dbReference>
<dbReference type="OrthoDB" id="9806017at2"/>
<dbReference type="GO" id="GO:0051604">
    <property type="term" value="P:protein maturation"/>
    <property type="evidence" value="ECO:0007669"/>
    <property type="project" value="TreeGrafter"/>
</dbReference>
<comment type="similarity">
    <text evidence="1">Belongs to the HupF/HypC family.</text>
</comment>
<gene>
    <name evidence="2" type="ORF">SAMN04489760_11645</name>
</gene>
<dbReference type="PANTHER" id="PTHR35177">
    <property type="entry name" value="HYDROGENASE MATURATION FACTOR HYBG"/>
    <property type="match status" value="1"/>
</dbReference>
<dbReference type="InterPro" id="IPR001109">
    <property type="entry name" value="Hydrogenase_HupF/HypC"/>
</dbReference>
<dbReference type="STRING" id="43775.SAMN04489760_11645"/>
<dbReference type="AlphaFoldDB" id="A0A1H7YHF3"/>